<comment type="caution">
    <text evidence="5">The sequence shown here is derived from an EMBL/GenBank/DDBJ whole genome shotgun (WGS) entry which is preliminary data.</text>
</comment>
<proteinExistence type="inferred from homology"/>
<keyword evidence="6" id="KW-1185">Reference proteome</keyword>
<comment type="similarity">
    <text evidence="1 3">Belongs to the short-chain dehydrogenases/reductases (SDR) family.</text>
</comment>
<dbReference type="Gene3D" id="3.40.50.720">
    <property type="entry name" value="NAD(P)-binding Rossmann-like Domain"/>
    <property type="match status" value="1"/>
</dbReference>
<dbReference type="EMBL" id="RQGF01000042">
    <property type="protein sequence ID" value="TGL58400.1"/>
    <property type="molecule type" value="Genomic_DNA"/>
</dbReference>
<dbReference type="GO" id="GO:0016491">
    <property type="term" value="F:oxidoreductase activity"/>
    <property type="evidence" value="ECO:0007669"/>
    <property type="project" value="UniProtKB-KW"/>
</dbReference>
<dbReference type="SMART" id="SM00822">
    <property type="entry name" value="PKS_KR"/>
    <property type="match status" value="1"/>
</dbReference>
<dbReference type="RefSeq" id="WP_135651406.1">
    <property type="nucleotide sequence ID" value="NZ_RQGF01000042.1"/>
</dbReference>
<accession>A0A4R9JYR8</accession>
<dbReference type="Pfam" id="PF00106">
    <property type="entry name" value="adh_short"/>
    <property type="match status" value="1"/>
</dbReference>
<reference evidence="5" key="1">
    <citation type="journal article" date="2019" name="PLoS Negl. Trop. Dis.">
        <title>Revisiting the worldwide diversity of Leptospira species in the environment.</title>
        <authorList>
            <person name="Vincent A.T."/>
            <person name="Schiettekatte O."/>
            <person name="Bourhy P."/>
            <person name="Veyrier F.J."/>
            <person name="Picardeau M."/>
        </authorList>
    </citation>
    <scope>NUCLEOTIDE SEQUENCE [LARGE SCALE GENOMIC DNA]</scope>
    <source>
        <strain evidence="5">201702455</strain>
    </source>
</reference>
<gene>
    <name evidence="5" type="ORF">EHQ64_19115</name>
</gene>
<dbReference type="PRINTS" id="PR00081">
    <property type="entry name" value="GDHRDH"/>
</dbReference>
<dbReference type="AlphaFoldDB" id="A0A4R9JYR8"/>
<dbReference type="Proteomes" id="UP000297762">
    <property type="component" value="Unassembled WGS sequence"/>
</dbReference>
<evidence type="ECO:0000313" key="6">
    <source>
        <dbReference type="Proteomes" id="UP000297762"/>
    </source>
</evidence>
<dbReference type="PANTHER" id="PTHR43976">
    <property type="entry name" value="SHORT CHAIN DEHYDROGENASE"/>
    <property type="match status" value="1"/>
</dbReference>
<keyword evidence="2" id="KW-0560">Oxidoreductase</keyword>
<evidence type="ECO:0000256" key="1">
    <source>
        <dbReference type="ARBA" id="ARBA00006484"/>
    </source>
</evidence>
<dbReference type="OrthoDB" id="9775296at2"/>
<dbReference type="NCBIfam" id="NF006114">
    <property type="entry name" value="PRK08263.1"/>
    <property type="match status" value="1"/>
</dbReference>
<dbReference type="PRINTS" id="PR00080">
    <property type="entry name" value="SDRFAMILY"/>
</dbReference>
<name>A0A4R9JYR8_9LEPT</name>
<evidence type="ECO:0000256" key="2">
    <source>
        <dbReference type="ARBA" id="ARBA00023002"/>
    </source>
</evidence>
<dbReference type="InterPro" id="IPR051911">
    <property type="entry name" value="SDR_oxidoreductase"/>
</dbReference>
<dbReference type="PROSITE" id="PS00061">
    <property type="entry name" value="ADH_SHORT"/>
    <property type="match status" value="1"/>
</dbReference>
<dbReference type="InterPro" id="IPR002347">
    <property type="entry name" value="SDR_fam"/>
</dbReference>
<sequence length="290" mass="31602">MEKVWLITGSSRGLGRSLAETVLSEGGIVIAAARNPENLKELKDQYGDRIYPLEMDVSNQKEVEQGIEEAIQIFGRIDVLVNNAGYGFLGAVEEQSDQDIRNQIETNLFGTIYVSKAVVPHMRKQGSGRILQISSIGGRRGVPGLSAYNAAKFGVEGFSEALAQEVSSLGIHVTIVEPGGFRTDWAGSSMDFAPEIKEYGPSVGVMRKYMQNGTLPLGDPNKAALAMMKVVESEEPPLHLLLGSDAVRLFEQMGETQRSELEKWKVLSLSTDADDATSVFDSEASKLFQK</sequence>
<dbReference type="NCBIfam" id="NF004824">
    <property type="entry name" value="PRK06180.1"/>
    <property type="match status" value="1"/>
</dbReference>
<dbReference type="SUPFAM" id="SSF51735">
    <property type="entry name" value="NAD(P)-binding Rossmann-fold domains"/>
    <property type="match status" value="1"/>
</dbReference>
<evidence type="ECO:0000259" key="4">
    <source>
        <dbReference type="SMART" id="SM00822"/>
    </source>
</evidence>
<organism evidence="5 6">
    <name type="scientific">Leptospira sarikeiensis</name>
    <dbReference type="NCBI Taxonomy" id="2484943"/>
    <lineage>
        <taxon>Bacteria</taxon>
        <taxon>Pseudomonadati</taxon>
        <taxon>Spirochaetota</taxon>
        <taxon>Spirochaetia</taxon>
        <taxon>Leptospirales</taxon>
        <taxon>Leptospiraceae</taxon>
        <taxon>Leptospira</taxon>
    </lineage>
</organism>
<dbReference type="InterPro" id="IPR036291">
    <property type="entry name" value="NAD(P)-bd_dom_sf"/>
</dbReference>
<dbReference type="PANTHER" id="PTHR43976:SF16">
    <property type="entry name" value="SHORT-CHAIN DEHYDROGENASE_REDUCTASE FAMILY PROTEIN"/>
    <property type="match status" value="1"/>
</dbReference>
<dbReference type="InterPro" id="IPR020904">
    <property type="entry name" value="Sc_DH/Rdtase_CS"/>
</dbReference>
<dbReference type="InterPro" id="IPR057326">
    <property type="entry name" value="KR_dom"/>
</dbReference>
<evidence type="ECO:0000313" key="5">
    <source>
        <dbReference type="EMBL" id="TGL58400.1"/>
    </source>
</evidence>
<dbReference type="CDD" id="cd05374">
    <property type="entry name" value="17beta-HSD-like_SDR_c"/>
    <property type="match status" value="1"/>
</dbReference>
<protein>
    <submittedName>
        <fullName evidence="5">SDR family NAD(P)-dependent oxidoreductase</fullName>
    </submittedName>
</protein>
<evidence type="ECO:0000256" key="3">
    <source>
        <dbReference type="RuleBase" id="RU000363"/>
    </source>
</evidence>
<feature type="domain" description="Ketoreductase" evidence="4">
    <location>
        <begin position="3"/>
        <end position="188"/>
    </location>
</feature>